<proteinExistence type="predicted"/>
<accession>A0A6I4M689</accession>
<dbReference type="InterPro" id="IPR037523">
    <property type="entry name" value="VOC_core"/>
</dbReference>
<evidence type="ECO:0000313" key="3">
    <source>
        <dbReference type="Proteomes" id="UP000462055"/>
    </source>
</evidence>
<protein>
    <submittedName>
        <fullName evidence="2">VOC family protein</fullName>
    </submittedName>
</protein>
<comment type="caution">
    <text evidence="2">The sequence shown here is derived from an EMBL/GenBank/DDBJ whole genome shotgun (WGS) entry which is preliminary data.</text>
</comment>
<evidence type="ECO:0000259" key="1">
    <source>
        <dbReference type="PROSITE" id="PS51819"/>
    </source>
</evidence>
<dbReference type="Pfam" id="PF13669">
    <property type="entry name" value="Glyoxalase_4"/>
    <property type="match status" value="1"/>
</dbReference>
<dbReference type="Gene3D" id="3.10.180.10">
    <property type="entry name" value="2,3-Dihydroxybiphenyl 1,2-Dioxygenase, domain 1"/>
    <property type="match status" value="1"/>
</dbReference>
<feature type="domain" description="VOC" evidence="1">
    <location>
        <begin position="11"/>
        <end position="150"/>
    </location>
</feature>
<sequence>MTGSGSGKQGSVDQLGFVVEDIEATMRYWNEVLGVGPFFYLERSATTNLFFRGEKTSVVSSTALAQAGGVQIELVQLRNDAPSAYRDMHPHGPGALHHVGYFVDDYEATLKAEQDKGLELVQWGDAGPRVHFCYLADPKRQGLLVELIEIGGLRDFFDRIAEAGRTWDGTDGILKIKPSL</sequence>
<gene>
    <name evidence="2" type="ORF">F8568_005510</name>
</gene>
<dbReference type="SUPFAM" id="SSF54593">
    <property type="entry name" value="Glyoxalase/Bleomycin resistance protein/Dihydroxybiphenyl dioxygenase"/>
    <property type="match status" value="1"/>
</dbReference>
<keyword evidence="3" id="KW-1185">Reference proteome</keyword>
<dbReference type="AlphaFoldDB" id="A0A6I4M689"/>
<dbReference type="RefSeq" id="WP_151592014.1">
    <property type="nucleotide sequence ID" value="NZ_WBMS02000003.1"/>
</dbReference>
<dbReference type="PROSITE" id="PS51819">
    <property type="entry name" value="VOC"/>
    <property type="match status" value="1"/>
</dbReference>
<dbReference type="Proteomes" id="UP000462055">
    <property type="component" value="Unassembled WGS sequence"/>
</dbReference>
<name>A0A6I4M689_9ACTN</name>
<dbReference type="InterPro" id="IPR029068">
    <property type="entry name" value="Glyas_Bleomycin-R_OHBP_Dase"/>
</dbReference>
<reference evidence="2" key="1">
    <citation type="submission" date="2019-12" db="EMBL/GenBank/DDBJ databases">
        <title>Actinomadura physcomitrii sp. nov., a novel actinomycete isolated from moss [Physcomitrium sphaericum (Ludw) Fuernr].</title>
        <authorList>
            <person name="Zhuang X."/>
        </authorList>
    </citation>
    <scope>NUCLEOTIDE SEQUENCE [LARGE SCALE GENOMIC DNA]</scope>
    <source>
        <strain evidence="2">LD22</strain>
    </source>
</reference>
<dbReference type="EMBL" id="WBMS02000003">
    <property type="protein sequence ID" value="MVZ99844.1"/>
    <property type="molecule type" value="Genomic_DNA"/>
</dbReference>
<evidence type="ECO:0000313" key="2">
    <source>
        <dbReference type="EMBL" id="MVZ99844.1"/>
    </source>
</evidence>
<organism evidence="2 3">
    <name type="scientific">Actinomadura physcomitrii</name>
    <dbReference type="NCBI Taxonomy" id="2650748"/>
    <lineage>
        <taxon>Bacteria</taxon>
        <taxon>Bacillati</taxon>
        <taxon>Actinomycetota</taxon>
        <taxon>Actinomycetes</taxon>
        <taxon>Streptosporangiales</taxon>
        <taxon>Thermomonosporaceae</taxon>
        <taxon>Actinomadura</taxon>
    </lineage>
</organism>